<evidence type="ECO:0000313" key="2">
    <source>
        <dbReference type="Proteomes" id="UP001412067"/>
    </source>
</evidence>
<protein>
    <submittedName>
        <fullName evidence="1">Uncharacterized protein</fullName>
    </submittedName>
</protein>
<evidence type="ECO:0000313" key="1">
    <source>
        <dbReference type="EMBL" id="KAK8949937.1"/>
    </source>
</evidence>
<dbReference type="EMBL" id="JBBWWR010000015">
    <property type="protein sequence ID" value="KAK8949937.1"/>
    <property type="molecule type" value="Genomic_DNA"/>
</dbReference>
<comment type="caution">
    <text evidence="1">The sequence shown here is derived from an EMBL/GenBank/DDBJ whole genome shotgun (WGS) entry which is preliminary data.</text>
</comment>
<organism evidence="1 2">
    <name type="scientific">Platanthera guangdongensis</name>
    <dbReference type="NCBI Taxonomy" id="2320717"/>
    <lineage>
        <taxon>Eukaryota</taxon>
        <taxon>Viridiplantae</taxon>
        <taxon>Streptophyta</taxon>
        <taxon>Embryophyta</taxon>
        <taxon>Tracheophyta</taxon>
        <taxon>Spermatophyta</taxon>
        <taxon>Magnoliopsida</taxon>
        <taxon>Liliopsida</taxon>
        <taxon>Asparagales</taxon>
        <taxon>Orchidaceae</taxon>
        <taxon>Orchidoideae</taxon>
        <taxon>Orchideae</taxon>
        <taxon>Orchidinae</taxon>
        <taxon>Platanthera</taxon>
    </lineage>
</organism>
<sequence>MSGRRNDERIERERMTGSDRAMTRIRGAASIPLSGTQARPPFLSQGLDLFHRGMQETGTKFAVFCAHTLLSLKILIHPRALPLMDQLPQNPSFDEGISMKISTMAFNNDIKSNLPSIPKDDMGLLDVEEEELSNHCLDMDDEQISADDKYTQTIKRSSKFPEDITRNSSAAIVECKKNVTKC</sequence>
<name>A0ABR2LSX2_9ASPA</name>
<accession>A0ABR2LSX2</accession>
<dbReference type="PANTHER" id="PTHR34105">
    <property type="entry name" value="PROLINE-, GLUTAMIC ACID- AND LEUCINE-RICH PROTEIN 1"/>
    <property type="match status" value="1"/>
</dbReference>
<dbReference type="Proteomes" id="UP001412067">
    <property type="component" value="Unassembled WGS sequence"/>
</dbReference>
<dbReference type="PANTHER" id="PTHR34105:SF1">
    <property type="entry name" value="PROLINE-, GLUTAMIC ACID- AND LEUCINE-RICH PROTEIN 1"/>
    <property type="match status" value="1"/>
</dbReference>
<keyword evidence="2" id="KW-1185">Reference proteome</keyword>
<reference evidence="1 2" key="1">
    <citation type="journal article" date="2022" name="Nat. Plants">
        <title>Genomes of leafy and leafless Platanthera orchids illuminate the evolution of mycoheterotrophy.</title>
        <authorList>
            <person name="Li M.H."/>
            <person name="Liu K.W."/>
            <person name="Li Z."/>
            <person name="Lu H.C."/>
            <person name="Ye Q.L."/>
            <person name="Zhang D."/>
            <person name="Wang J.Y."/>
            <person name="Li Y.F."/>
            <person name="Zhong Z.M."/>
            <person name="Liu X."/>
            <person name="Yu X."/>
            <person name="Liu D.K."/>
            <person name="Tu X.D."/>
            <person name="Liu B."/>
            <person name="Hao Y."/>
            <person name="Liao X.Y."/>
            <person name="Jiang Y.T."/>
            <person name="Sun W.H."/>
            <person name="Chen J."/>
            <person name="Chen Y.Q."/>
            <person name="Ai Y."/>
            <person name="Zhai J.W."/>
            <person name="Wu S.S."/>
            <person name="Zhou Z."/>
            <person name="Hsiao Y.Y."/>
            <person name="Wu W.L."/>
            <person name="Chen Y.Y."/>
            <person name="Lin Y.F."/>
            <person name="Hsu J.L."/>
            <person name="Li C.Y."/>
            <person name="Wang Z.W."/>
            <person name="Zhao X."/>
            <person name="Zhong W.Y."/>
            <person name="Ma X.K."/>
            <person name="Ma L."/>
            <person name="Huang J."/>
            <person name="Chen G.Z."/>
            <person name="Huang M.Z."/>
            <person name="Huang L."/>
            <person name="Peng D.H."/>
            <person name="Luo Y.B."/>
            <person name="Zou S.Q."/>
            <person name="Chen S.P."/>
            <person name="Lan S."/>
            <person name="Tsai W.C."/>
            <person name="Van de Peer Y."/>
            <person name="Liu Z.J."/>
        </authorList>
    </citation>
    <scope>NUCLEOTIDE SEQUENCE [LARGE SCALE GENOMIC DNA]</scope>
    <source>
        <strain evidence="1">Lor288</strain>
    </source>
</reference>
<proteinExistence type="predicted"/>
<gene>
    <name evidence="1" type="ORF">KSP40_PGU014464</name>
</gene>